<evidence type="ECO:0000259" key="11">
    <source>
        <dbReference type="SMART" id="SM01029"/>
    </source>
</evidence>
<dbReference type="Pfam" id="PF13364">
    <property type="entry name" value="BetaGal_ABD2"/>
    <property type="match status" value="2"/>
</dbReference>
<dbReference type="InterPro" id="IPR017853">
    <property type="entry name" value="GH"/>
</dbReference>
<keyword evidence="6" id="KW-0325">Glycoprotein</keyword>
<evidence type="ECO:0000256" key="6">
    <source>
        <dbReference type="ARBA" id="ARBA00023180"/>
    </source>
</evidence>
<comment type="caution">
    <text evidence="12">The sequence shown here is derived from an EMBL/GenBank/DDBJ whole genome shotgun (WGS) entry which is preliminary data.</text>
</comment>
<dbReference type="Proteomes" id="UP001408356">
    <property type="component" value="Unassembled WGS sequence"/>
</dbReference>
<keyword evidence="13" id="KW-1185">Reference proteome</keyword>
<dbReference type="InterPro" id="IPR025972">
    <property type="entry name" value="BetaGal_dom3"/>
</dbReference>
<dbReference type="Pfam" id="PF10435">
    <property type="entry name" value="BetaGal_dom2"/>
    <property type="match status" value="1"/>
</dbReference>
<feature type="chain" id="PRO_5047053144" description="Beta-galactosidase" evidence="10">
    <location>
        <begin position="24"/>
        <end position="1294"/>
    </location>
</feature>
<dbReference type="PROSITE" id="PS01182">
    <property type="entry name" value="GLYCOSYL_HYDROL_F35"/>
    <property type="match status" value="1"/>
</dbReference>
<dbReference type="Pfam" id="PF01301">
    <property type="entry name" value="Glyco_hydro_35"/>
    <property type="match status" value="1"/>
</dbReference>
<dbReference type="SMART" id="SM01029">
    <property type="entry name" value="BetaGal_dom2"/>
    <property type="match status" value="1"/>
</dbReference>
<dbReference type="InterPro" id="IPR001944">
    <property type="entry name" value="Glycoside_Hdrlase_35"/>
</dbReference>
<evidence type="ECO:0000256" key="10">
    <source>
        <dbReference type="SAM" id="SignalP"/>
    </source>
</evidence>
<dbReference type="Gene3D" id="2.60.390.10">
    <property type="entry name" value="Beta-galactosidase, domain 3"/>
    <property type="match status" value="1"/>
</dbReference>
<evidence type="ECO:0000256" key="4">
    <source>
        <dbReference type="ARBA" id="ARBA00022729"/>
    </source>
</evidence>
<dbReference type="SUPFAM" id="SSF49785">
    <property type="entry name" value="Galactose-binding domain-like"/>
    <property type="match status" value="2"/>
</dbReference>
<dbReference type="SUPFAM" id="SSF51011">
    <property type="entry name" value="Glycosyl hydrolase domain"/>
    <property type="match status" value="1"/>
</dbReference>
<evidence type="ECO:0000313" key="12">
    <source>
        <dbReference type="EMBL" id="KAK9418977.1"/>
    </source>
</evidence>
<dbReference type="SUPFAM" id="SSF51445">
    <property type="entry name" value="(Trans)glycosidases"/>
    <property type="match status" value="1"/>
</dbReference>
<feature type="signal peptide" evidence="10">
    <location>
        <begin position="1"/>
        <end position="23"/>
    </location>
</feature>
<evidence type="ECO:0000256" key="8">
    <source>
        <dbReference type="RuleBase" id="RU000675"/>
    </source>
</evidence>
<comment type="catalytic activity">
    <reaction evidence="1 8">
        <text>Hydrolysis of terminal non-reducing beta-D-galactose residues in beta-D-galactosides.</text>
        <dbReference type="EC" id="3.2.1.23"/>
    </reaction>
</comment>
<evidence type="ECO:0000256" key="5">
    <source>
        <dbReference type="ARBA" id="ARBA00022801"/>
    </source>
</evidence>
<dbReference type="InterPro" id="IPR011009">
    <property type="entry name" value="Kinase-like_dom_sf"/>
</dbReference>
<dbReference type="SUPFAM" id="SSF56112">
    <property type="entry name" value="Protein kinase-like (PK-like)"/>
    <property type="match status" value="1"/>
</dbReference>
<keyword evidence="7 8" id="KW-0326">Glycosidase</keyword>
<dbReference type="Gene3D" id="2.102.20.10">
    <property type="entry name" value="Beta-galactosidase, domain 2"/>
    <property type="match status" value="1"/>
</dbReference>
<protein>
    <recommendedName>
        <fullName evidence="3 8">Beta-galactosidase</fullName>
        <ecNumber evidence="3 8">3.2.1.23</ecNumber>
    </recommendedName>
</protein>
<dbReference type="PRINTS" id="PR00742">
    <property type="entry name" value="GLHYDRLASE35"/>
</dbReference>
<sequence>MAAYSKLIFIGILVLSCLRSIVATAKDTQSGFRISPYKRAPLQDIVTWDEHSIFVRGERVLFFSGEFHAFRLPVPSLWPDVLQKIRSLGFTGVSFYVDWALLEGKPGEYSAEGIFALEPFFEAASRAGLYLLARPGPYINAEVSGGGFPGWLQRLKGTLRTNDTDYLAATENYVTSTLQSIAKAQITNGGPVILVQPENEYSEAVSGYYPFPNADYMSFVEEQFRNNGIVVPLISNDVGPDGHNAPGQPAPVDIYGHDGYPLGFDCSNPASWKTFNTNWRTLHLQQSPTTPYAIVEFQGGSFDPWGGVGFDKCLSLVNSEFERVYYKNNYGFGLSIYNIYMIFGGTNWGNLGHPGGYTSYDYGSPISEDRSVAREKYSELKLQANFIVGSPAFLTAVPGAPSTTLYTTSTDLYVTPLKSNQTQFYVVSDAAVRHSTFNSTSATTYKLTLEGTSIGNVTVPQLAGVLSLNGRDSKIHVSDYDLGGARLVYSTAEIFTWQKYDDSTVLVVHGGPGEQHELAVARNTTCGQTIQASPDLRVESTAASVIVNWQVTSTDQYVRIGDLQVYIVDRNSAYNFWVVPVPGSEGTLYTKIEDSNLIVKSGYLIRSANATEESLDITGDLNATSPLWVVGGAPKDLRTLTFNGKDIDFTIDKNGAVLADLVYTPPDIDVPVLQDLDWYYIDTLPEVQVGYDDSQWTLASLSESNNTNRALTTPTSLYASDYGYHAGTLIYRGKFIANGDETTVHFQTQGGLAFGSSVFFDGTFLGSTVGNKSEASANATLSLPQLNANETYIFTIVVDNMGLDEEWTVDSNTMKAPRGVLDYDLSGHAKSDVTWKLTGNLGGEDYIDHVRGPLNEGGLWAERQGYHLPDPPVSNWSKGASPAAGIDAPGIGFFTTSFDLDLPEGYDIPISVRLGDLNSTSALRVQIYVNGWQFGKYVANIGPQTEYPIPEGIWNYHGQNWLAISLWSLESAGGKVDSIELVASQAVETGRQQVAALKSLGRDSNNFVYQIDLLSTDGGHLATTSYNSDASKPDTVSLPAGASRVVVRISNPQALVNHETRTENEVAAMVLMRDSLASCSSQLIPEVYGWSSSSPVANSGFGYILQEQKHGVSLDSAFGLSGISAPKSSFKKLPEAKKRELLRQIAEVCKLIQSYELPVTVKGYGGLRFDEAGNIVTGPTTIPCGGLFVTFPDMYGQILRCQLAEVDRSDAIVCGWRDEITPGAGNGSLLERLDRLAGGEDDIFNMLFDVESNRLTAILDFDFSHVATPADEYFYSMGLLGHLLLGPLEDGVEK</sequence>
<organism evidence="12 13">
    <name type="scientific">Seiridium unicorne</name>
    <dbReference type="NCBI Taxonomy" id="138068"/>
    <lineage>
        <taxon>Eukaryota</taxon>
        <taxon>Fungi</taxon>
        <taxon>Dikarya</taxon>
        <taxon>Ascomycota</taxon>
        <taxon>Pezizomycotina</taxon>
        <taxon>Sordariomycetes</taxon>
        <taxon>Xylariomycetidae</taxon>
        <taxon>Amphisphaeriales</taxon>
        <taxon>Sporocadaceae</taxon>
        <taxon>Seiridium</taxon>
    </lineage>
</organism>
<proteinExistence type="inferred from homology"/>
<dbReference type="InterPro" id="IPR008979">
    <property type="entry name" value="Galactose-bd-like_sf"/>
</dbReference>
<evidence type="ECO:0000256" key="7">
    <source>
        <dbReference type="ARBA" id="ARBA00023295"/>
    </source>
</evidence>
<dbReference type="InterPro" id="IPR018954">
    <property type="entry name" value="Betagal_dom2"/>
</dbReference>
<evidence type="ECO:0000256" key="1">
    <source>
        <dbReference type="ARBA" id="ARBA00001412"/>
    </source>
</evidence>
<dbReference type="InterPro" id="IPR036833">
    <property type="entry name" value="BetaGal_dom3_sf"/>
</dbReference>
<feature type="domain" description="Beta-galactosidase" evidence="11">
    <location>
        <begin position="393"/>
        <end position="576"/>
    </location>
</feature>
<dbReference type="Pfam" id="PF13363">
    <property type="entry name" value="BetaGal_dom3"/>
    <property type="match status" value="1"/>
</dbReference>
<keyword evidence="5 8" id="KW-0378">Hydrolase</keyword>
<dbReference type="SUPFAM" id="SSF117100">
    <property type="entry name" value="Beta-galactosidase LacA, domain 3"/>
    <property type="match status" value="1"/>
</dbReference>
<dbReference type="EC" id="3.2.1.23" evidence="3 8"/>
<dbReference type="InterPro" id="IPR019801">
    <property type="entry name" value="Glyco_hydro_35_CS"/>
</dbReference>
<dbReference type="EMBL" id="JARVKF010000331">
    <property type="protein sequence ID" value="KAK9418977.1"/>
    <property type="molecule type" value="Genomic_DNA"/>
</dbReference>
<dbReference type="InterPro" id="IPR037110">
    <property type="entry name" value="Betagal_dom2_sf"/>
</dbReference>
<name>A0ABR2UWR4_9PEZI</name>
<accession>A0ABR2UWR4</accession>
<evidence type="ECO:0000313" key="13">
    <source>
        <dbReference type="Proteomes" id="UP001408356"/>
    </source>
</evidence>
<evidence type="ECO:0000256" key="3">
    <source>
        <dbReference type="ARBA" id="ARBA00012756"/>
    </source>
</evidence>
<dbReference type="PROSITE" id="PS51257">
    <property type="entry name" value="PROKAR_LIPOPROTEIN"/>
    <property type="match status" value="1"/>
</dbReference>
<dbReference type="Gene3D" id="2.60.120.260">
    <property type="entry name" value="Galactose-binding domain-like"/>
    <property type="match status" value="2"/>
</dbReference>
<reference evidence="12 13" key="1">
    <citation type="journal article" date="2024" name="J. Plant Pathol.">
        <title>Sequence and assembly of the genome of Seiridium unicorne, isolate CBS 538.82, causal agent of cypress canker disease.</title>
        <authorList>
            <person name="Scali E."/>
            <person name="Rocca G.D."/>
            <person name="Danti R."/>
            <person name="Garbelotto M."/>
            <person name="Barberini S."/>
            <person name="Baroncelli R."/>
            <person name="Emiliani G."/>
        </authorList>
    </citation>
    <scope>NUCLEOTIDE SEQUENCE [LARGE SCALE GENOMIC DNA]</scope>
    <source>
        <strain evidence="12 13">BM-138-508</strain>
    </source>
</reference>
<comment type="similarity">
    <text evidence="2 9">Belongs to the glycosyl hydrolase 35 family.</text>
</comment>
<dbReference type="Gene3D" id="3.20.20.80">
    <property type="entry name" value="Glycosidases"/>
    <property type="match status" value="1"/>
</dbReference>
<gene>
    <name evidence="12" type="ORF">SUNI508_07498</name>
</gene>
<dbReference type="PANTHER" id="PTHR23421">
    <property type="entry name" value="BETA-GALACTOSIDASE RELATED"/>
    <property type="match status" value="1"/>
</dbReference>
<evidence type="ECO:0000256" key="9">
    <source>
        <dbReference type="RuleBase" id="RU003679"/>
    </source>
</evidence>
<keyword evidence="4 10" id="KW-0732">Signal</keyword>
<dbReference type="InterPro" id="IPR025300">
    <property type="entry name" value="BetaGal_jelly_roll_dom"/>
</dbReference>
<dbReference type="InterPro" id="IPR031330">
    <property type="entry name" value="Gly_Hdrlase_35_cat"/>
</dbReference>
<evidence type="ECO:0000256" key="2">
    <source>
        <dbReference type="ARBA" id="ARBA00009809"/>
    </source>
</evidence>